<keyword evidence="2" id="KW-1015">Disulfide bond</keyword>
<dbReference type="SMART" id="SM00223">
    <property type="entry name" value="APPLE"/>
    <property type="match status" value="1"/>
</dbReference>
<organism evidence="4 5">
    <name type="scientific">Daphnia galeata</name>
    <dbReference type="NCBI Taxonomy" id="27404"/>
    <lineage>
        <taxon>Eukaryota</taxon>
        <taxon>Metazoa</taxon>
        <taxon>Ecdysozoa</taxon>
        <taxon>Arthropoda</taxon>
        <taxon>Crustacea</taxon>
        <taxon>Branchiopoda</taxon>
        <taxon>Diplostraca</taxon>
        <taxon>Cladocera</taxon>
        <taxon>Anomopoda</taxon>
        <taxon>Daphniidae</taxon>
        <taxon>Daphnia</taxon>
    </lineage>
</organism>
<dbReference type="Proteomes" id="UP000789390">
    <property type="component" value="Unassembled WGS sequence"/>
</dbReference>
<reference evidence="4" key="1">
    <citation type="submission" date="2021-11" db="EMBL/GenBank/DDBJ databases">
        <authorList>
            <person name="Schell T."/>
        </authorList>
    </citation>
    <scope>NUCLEOTIDE SEQUENCE</scope>
    <source>
        <strain evidence="4">M5</strain>
    </source>
</reference>
<comment type="caution">
    <text evidence="4">The sequence shown here is derived from an EMBL/GenBank/DDBJ whole genome shotgun (WGS) entry which is preliminary data.</text>
</comment>
<name>A0A8J2RQD6_9CRUS</name>
<dbReference type="AlphaFoldDB" id="A0A8J2RQD6"/>
<keyword evidence="5" id="KW-1185">Reference proteome</keyword>
<dbReference type="Gene3D" id="3.50.4.10">
    <property type="entry name" value="Hepatocyte Growth Factor"/>
    <property type="match status" value="1"/>
</dbReference>
<dbReference type="GO" id="GO:0005576">
    <property type="term" value="C:extracellular region"/>
    <property type="evidence" value="ECO:0007669"/>
    <property type="project" value="InterPro"/>
</dbReference>
<sequence>MDPILLPGINRNDAELIGNHSRLRLFHSCPLKTLCYKMLNKKMMLLVAVAILFVTSLEASPKAIHTIFNNRHVLQQAAGKEPQHNKSSVSSFDSRCATCTDDCPPHCGPPCHDDDCGHHHQCPPIHQIPGKETTMYPNLPSITMSTNCDFCDHDLFTLTCVETLSACAARCAVDPRCSHFTYIAVQQGGTCHLKKAPGSGGAWASSVPSPSPYVCGYIPKRALVGIFLDICVGLDITGSIRI</sequence>
<dbReference type="GO" id="GO:0006508">
    <property type="term" value="P:proteolysis"/>
    <property type="evidence" value="ECO:0007669"/>
    <property type="project" value="InterPro"/>
</dbReference>
<evidence type="ECO:0000259" key="3">
    <source>
        <dbReference type="SMART" id="SM00223"/>
    </source>
</evidence>
<proteinExistence type="predicted"/>
<feature type="domain" description="Apple" evidence="3">
    <location>
        <begin position="144"/>
        <end position="222"/>
    </location>
</feature>
<dbReference type="EMBL" id="CAKKLH010000209">
    <property type="protein sequence ID" value="CAH0105973.1"/>
    <property type="molecule type" value="Genomic_DNA"/>
</dbReference>
<keyword evidence="1" id="KW-0677">Repeat</keyword>
<accession>A0A8J2RQD6</accession>
<evidence type="ECO:0000256" key="2">
    <source>
        <dbReference type="ARBA" id="ARBA00023157"/>
    </source>
</evidence>
<gene>
    <name evidence="4" type="ORF">DGAL_LOCUS9121</name>
</gene>
<dbReference type="InterPro" id="IPR003609">
    <property type="entry name" value="Pan_app"/>
</dbReference>
<evidence type="ECO:0000313" key="4">
    <source>
        <dbReference type="EMBL" id="CAH0105973.1"/>
    </source>
</evidence>
<dbReference type="OrthoDB" id="6374629at2759"/>
<protein>
    <recommendedName>
        <fullName evidence="3">Apple domain-containing protein</fullName>
    </recommendedName>
</protein>
<dbReference type="Pfam" id="PF00024">
    <property type="entry name" value="PAN_1"/>
    <property type="match status" value="1"/>
</dbReference>
<evidence type="ECO:0000313" key="5">
    <source>
        <dbReference type="Proteomes" id="UP000789390"/>
    </source>
</evidence>
<evidence type="ECO:0000256" key="1">
    <source>
        <dbReference type="ARBA" id="ARBA00022737"/>
    </source>
</evidence>
<dbReference type="InterPro" id="IPR000177">
    <property type="entry name" value="Apple"/>
</dbReference>